<dbReference type="EMBL" id="AFXP01000001">
    <property type="protein sequence ID" value="EHG17642.1"/>
    <property type="molecule type" value="Genomic_DNA"/>
</dbReference>
<gene>
    <name evidence="1" type="ORF">HMPREF9138_00095</name>
</gene>
<keyword evidence="2" id="KW-1185">Reference proteome</keyword>
<sequence>MPIYTCKSTVLFSDYQNMKPIYRALNVKIIQNQYLINNFLLRLTIIDYIPL</sequence>
<protein>
    <submittedName>
        <fullName evidence="1">Uncharacterized protein</fullName>
    </submittedName>
</protein>
<proteinExistence type="predicted"/>
<organism evidence="1 2">
    <name type="scientific">Prevotella histicola F0411</name>
    <dbReference type="NCBI Taxonomy" id="857291"/>
    <lineage>
        <taxon>Bacteria</taxon>
        <taxon>Pseudomonadati</taxon>
        <taxon>Bacteroidota</taxon>
        <taxon>Bacteroidia</taxon>
        <taxon>Bacteroidales</taxon>
        <taxon>Prevotellaceae</taxon>
        <taxon>Prevotella</taxon>
    </lineage>
</organism>
<evidence type="ECO:0000313" key="2">
    <source>
        <dbReference type="Proteomes" id="UP000004597"/>
    </source>
</evidence>
<dbReference type="AlphaFoldDB" id="G6ADB8"/>
<name>G6ADB8_9BACT</name>
<accession>G6ADB8</accession>
<dbReference type="Proteomes" id="UP000004597">
    <property type="component" value="Unassembled WGS sequence"/>
</dbReference>
<evidence type="ECO:0000313" key="1">
    <source>
        <dbReference type="EMBL" id="EHG17642.1"/>
    </source>
</evidence>
<dbReference type="HOGENOM" id="CLU_3102195_0_0_10"/>
<reference evidence="1 2" key="1">
    <citation type="submission" date="2011-10" db="EMBL/GenBank/DDBJ databases">
        <title>The Genome Sequence of Prevotella histicola F0411.</title>
        <authorList>
            <consortium name="The Broad Institute Genome Sequencing Platform"/>
            <person name="Earl A."/>
            <person name="Ward D."/>
            <person name="Feldgarden M."/>
            <person name="Gevers D."/>
            <person name="Izard J."/>
            <person name="Ganesan A."/>
            <person name="Blanton J.M."/>
            <person name="Baranova O.V."/>
            <person name="Tanner A.C."/>
            <person name="Mathney J.M.J."/>
            <person name="Dewhirst F.E."/>
            <person name="Young S.K."/>
            <person name="Zeng Q."/>
            <person name="Gargeya S."/>
            <person name="Fitzgerald M."/>
            <person name="Haas B."/>
            <person name="Abouelleil A."/>
            <person name="Alvarado L."/>
            <person name="Arachchi H.M."/>
            <person name="Berlin A."/>
            <person name="Brown A."/>
            <person name="Chapman S.B."/>
            <person name="Chen Z."/>
            <person name="Dunbar C."/>
            <person name="Freedman E."/>
            <person name="Gearin G."/>
            <person name="Gellesch M."/>
            <person name="Goldberg J."/>
            <person name="Griggs A."/>
            <person name="Gujja S."/>
            <person name="Heiman D."/>
            <person name="Howarth C."/>
            <person name="Larson L."/>
            <person name="Lui A."/>
            <person name="MacDonald P.J.P."/>
            <person name="Montmayeur A."/>
            <person name="Murphy C."/>
            <person name="Neiman D."/>
            <person name="Pearson M."/>
            <person name="Priest M."/>
            <person name="Roberts A."/>
            <person name="Saif S."/>
            <person name="Shea T."/>
            <person name="Shenoy N."/>
            <person name="Sisk P."/>
            <person name="Stolte C."/>
            <person name="Sykes S."/>
            <person name="Wortman J."/>
            <person name="Nusbaum C."/>
            <person name="Birren B."/>
        </authorList>
    </citation>
    <scope>NUCLEOTIDE SEQUENCE [LARGE SCALE GENOMIC DNA]</scope>
    <source>
        <strain evidence="1 2">F0411</strain>
    </source>
</reference>
<comment type="caution">
    <text evidence="1">The sequence shown here is derived from an EMBL/GenBank/DDBJ whole genome shotgun (WGS) entry which is preliminary data.</text>
</comment>